<evidence type="ECO:0000256" key="4">
    <source>
        <dbReference type="ARBA" id="ARBA00023163"/>
    </source>
</evidence>
<gene>
    <name evidence="7" type="ORF">CryarDRAFT_3585</name>
</gene>
<dbReference type="PANTHER" id="PTHR30055:SF175">
    <property type="entry name" value="HTH-TYPE TRANSCRIPTIONAL REPRESSOR KSTR2"/>
    <property type="match status" value="1"/>
</dbReference>
<evidence type="ECO:0000256" key="2">
    <source>
        <dbReference type="ARBA" id="ARBA00023015"/>
    </source>
</evidence>
<name>A0A010ZYW4_9ACTN</name>
<dbReference type="Gene3D" id="1.10.10.60">
    <property type="entry name" value="Homeodomain-like"/>
    <property type="match status" value="1"/>
</dbReference>
<evidence type="ECO:0000256" key="3">
    <source>
        <dbReference type="ARBA" id="ARBA00023125"/>
    </source>
</evidence>
<dbReference type="PRINTS" id="PR00455">
    <property type="entry name" value="HTHTETR"/>
</dbReference>
<feature type="domain" description="HTH tetR-type" evidence="6">
    <location>
        <begin position="20"/>
        <end position="80"/>
    </location>
</feature>
<sequence>MVSTESVPRSKRRATSQKSLGRRSELLAIAAEMFATRGYAQTTVRDIGDAAGILSGSLYHHFDSKEAMLDEILRDFMGSLHSAFAAIAAEEEGPRQVLEGLIRYSIATIHDRPHAVALYQNESSLLAHLPDFSYVAQISADIAKIWLDVLAAGREAGTFRRDLEPGIAYRFIRDSVWGSVRWYSPDGALDHETVAEQYQKMLFGGLLAE</sequence>
<accession>A0A010ZYW4</accession>
<dbReference type="AlphaFoldDB" id="A0A010ZYW4"/>
<evidence type="ECO:0000256" key="5">
    <source>
        <dbReference type="PROSITE-ProRule" id="PRU00335"/>
    </source>
</evidence>
<dbReference type="InterPro" id="IPR036271">
    <property type="entry name" value="Tet_transcr_reg_TetR-rel_C_sf"/>
</dbReference>
<feature type="DNA-binding region" description="H-T-H motif" evidence="5">
    <location>
        <begin position="43"/>
        <end position="62"/>
    </location>
</feature>
<protein>
    <submittedName>
        <fullName evidence="7">Transcriptional regulator</fullName>
    </submittedName>
</protein>
<dbReference type="Gene3D" id="1.10.357.10">
    <property type="entry name" value="Tetracycline Repressor, domain 2"/>
    <property type="match status" value="1"/>
</dbReference>
<dbReference type="SUPFAM" id="SSF48498">
    <property type="entry name" value="Tetracyclin repressor-like, C-terminal domain"/>
    <property type="match status" value="1"/>
</dbReference>
<organism evidence="7 8">
    <name type="scientific">Cryptosporangium arvum DSM 44712</name>
    <dbReference type="NCBI Taxonomy" id="927661"/>
    <lineage>
        <taxon>Bacteria</taxon>
        <taxon>Bacillati</taxon>
        <taxon>Actinomycetota</taxon>
        <taxon>Actinomycetes</taxon>
        <taxon>Cryptosporangiales</taxon>
        <taxon>Cryptosporangiaceae</taxon>
        <taxon>Cryptosporangium</taxon>
    </lineage>
</organism>
<dbReference type="HOGENOM" id="CLU_069356_12_4_11"/>
<evidence type="ECO:0000259" key="6">
    <source>
        <dbReference type="PROSITE" id="PS50977"/>
    </source>
</evidence>
<dbReference type="InterPro" id="IPR009057">
    <property type="entry name" value="Homeodomain-like_sf"/>
</dbReference>
<evidence type="ECO:0000313" key="7">
    <source>
        <dbReference type="EMBL" id="EXG82402.1"/>
    </source>
</evidence>
<keyword evidence="2" id="KW-0805">Transcription regulation</keyword>
<dbReference type="SUPFAM" id="SSF46689">
    <property type="entry name" value="Homeodomain-like"/>
    <property type="match status" value="1"/>
</dbReference>
<keyword evidence="8" id="KW-1185">Reference proteome</keyword>
<dbReference type="InterPro" id="IPR050109">
    <property type="entry name" value="HTH-type_TetR-like_transc_reg"/>
</dbReference>
<dbReference type="EMBL" id="JFBT01000001">
    <property type="protein sequence ID" value="EXG82402.1"/>
    <property type="molecule type" value="Genomic_DNA"/>
</dbReference>
<keyword evidence="1" id="KW-0678">Repressor</keyword>
<keyword evidence="3 5" id="KW-0238">DNA-binding</keyword>
<evidence type="ECO:0000256" key="1">
    <source>
        <dbReference type="ARBA" id="ARBA00022491"/>
    </source>
</evidence>
<reference evidence="7 8" key="1">
    <citation type="submission" date="2013-07" db="EMBL/GenBank/DDBJ databases">
        <authorList>
            <consortium name="DOE Joint Genome Institute"/>
            <person name="Eisen J."/>
            <person name="Huntemann M."/>
            <person name="Han J."/>
            <person name="Chen A."/>
            <person name="Kyrpides N."/>
            <person name="Mavromatis K."/>
            <person name="Markowitz V."/>
            <person name="Palaniappan K."/>
            <person name="Ivanova N."/>
            <person name="Schaumberg A."/>
            <person name="Pati A."/>
            <person name="Liolios K."/>
            <person name="Nordberg H.P."/>
            <person name="Cantor M.N."/>
            <person name="Hua S.X."/>
            <person name="Woyke T."/>
        </authorList>
    </citation>
    <scope>NUCLEOTIDE SEQUENCE [LARGE SCALE GENOMIC DNA]</scope>
    <source>
        <strain evidence="7 8">DSM 44712</strain>
    </source>
</reference>
<dbReference type="GO" id="GO:0000976">
    <property type="term" value="F:transcription cis-regulatory region binding"/>
    <property type="evidence" value="ECO:0007669"/>
    <property type="project" value="TreeGrafter"/>
</dbReference>
<keyword evidence="4" id="KW-0804">Transcription</keyword>
<dbReference type="Pfam" id="PF00440">
    <property type="entry name" value="TetR_N"/>
    <property type="match status" value="1"/>
</dbReference>
<dbReference type="Pfam" id="PF17932">
    <property type="entry name" value="TetR_C_24"/>
    <property type="match status" value="1"/>
</dbReference>
<dbReference type="OrthoDB" id="9814200at2"/>
<dbReference type="PROSITE" id="PS50977">
    <property type="entry name" value="HTH_TETR_2"/>
    <property type="match status" value="1"/>
</dbReference>
<dbReference type="InterPro" id="IPR041490">
    <property type="entry name" value="KstR2_TetR_C"/>
</dbReference>
<comment type="caution">
    <text evidence="7">The sequence shown here is derived from an EMBL/GenBank/DDBJ whole genome shotgun (WGS) entry which is preliminary data.</text>
</comment>
<dbReference type="GO" id="GO:0003700">
    <property type="term" value="F:DNA-binding transcription factor activity"/>
    <property type="evidence" value="ECO:0007669"/>
    <property type="project" value="TreeGrafter"/>
</dbReference>
<dbReference type="PANTHER" id="PTHR30055">
    <property type="entry name" value="HTH-TYPE TRANSCRIPTIONAL REGULATOR RUTR"/>
    <property type="match status" value="1"/>
</dbReference>
<evidence type="ECO:0000313" key="8">
    <source>
        <dbReference type="Proteomes" id="UP000021053"/>
    </source>
</evidence>
<dbReference type="Proteomes" id="UP000021053">
    <property type="component" value="Unassembled WGS sequence"/>
</dbReference>
<dbReference type="RefSeq" id="WP_035852177.1">
    <property type="nucleotide sequence ID" value="NZ_KK073874.1"/>
</dbReference>
<proteinExistence type="predicted"/>
<dbReference type="InterPro" id="IPR001647">
    <property type="entry name" value="HTH_TetR"/>
</dbReference>